<dbReference type="PRINTS" id="PR00039">
    <property type="entry name" value="HTHLYSR"/>
</dbReference>
<dbReference type="KEGG" id="poj:PtoMrB4_25670"/>
<dbReference type="Gene3D" id="3.40.190.290">
    <property type="match status" value="1"/>
</dbReference>
<reference evidence="6 10" key="1">
    <citation type="submission" date="2019-12" db="EMBL/GenBank/DDBJ databases">
        <title>complete genome sequences of Pseudomonas otitidis str. WP8-S17-CRE-03 isolated from wastewater treatment plant effluent.</title>
        <authorList>
            <person name="Sekizuka T."/>
            <person name="Itokawa K."/>
            <person name="Yatsu K."/>
            <person name="Inamine Y."/>
            <person name="Kuroda M."/>
        </authorList>
    </citation>
    <scope>NUCLEOTIDE SEQUENCE [LARGE SCALE GENOMIC DNA]</scope>
    <source>
        <strain evidence="6 10">WP8-S17-CRE-03</strain>
    </source>
</reference>
<dbReference type="Pfam" id="PF00126">
    <property type="entry name" value="HTH_1"/>
    <property type="match status" value="1"/>
</dbReference>
<dbReference type="Gene3D" id="1.10.10.10">
    <property type="entry name" value="Winged helix-like DNA-binding domain superfamily/Winged helix DNA-binding domain"/>
    <property type="match status" value="1"/>
</dbReference>
<dbReference type="AlphaFoldDB" id="A0A1I0UFT1"/>
<dbReference type="EMBL" id="JAWJUL010000079">
    <property type="protein sequence ID" value="MDV3441559.1"/>
    <property type="molecule type" value="Genomic_DNA"/>
</dbReference>
<evidence type="ECO:0000256" key="2">
    <source>
        <dbReference type="ARBA" id="ARBA00023015"/>
    </source>
</evidence>
<dbReference type="InterPro" id="IPR050950">
    <property type="entry name" value="HTH-type_LysR_regulators"/>
</dbReference>
<proteinExistence type="inferred from homology"/>
<dbReference type="PANTHER" id="PTHR30419:SF8">
    <property type="entry name" value="NITROGEN ASSIMILATION TRANSCRIPTIONAL ACTIVATOR-RELATED"/>
    <property type="match status" value="1"/>
</dbReference>
<dbReference type="GO" id="GO:0005829">
    <property type="term" value="C:cytosol"/>
    <property type="evidence" value="ECO:0007669"/>
    <property type="project" value="TreeGrafter"/>
</dbReference>
<dbReference type="InterPro" id="IPR005119">
    <property type="entry name" value="LysR_subst-bd"/>
</dbReference>
<dbReference type="STRING" id="319939.SAMN05216263_111170"/>
<evidence type="ECO:0000256" key="3">
    <source>
        <dbReference type="ARBA" id="ARBA00023125"/>
    </source>
</evidence>
<dbReference type="GO" id="GO:0003700">
    <property type="term" value="F:DNA-binding transcription factor activity"/>
    <property type="evidence" value="ECO:0007669"/>
    <property type="project" value="InterPro"/>
</dbReference>
<evidence type="ECO:0000313" key="11">
    <source>
        <dbReference type="Proteomes" id="UP001273935"/>
    </source>
</evidence>
<dbReference type="GeneID" id="57397791"/>
<evidence type="ECO:0000313" key="6">
    <source>
        <dbReference type="EMBL" id="BBT16523.1"/>
    </source>
</evidence>
<reference evidence="7 9" key="2">
    <citation type="journal article" date="2020" name="Microbiol. Resour. Announc.">
        <title>Complete genome sequence of Pseudomonas otitidis strain MrB4, isolated from Lake Biwa in Japan.</title>
        <authorList>
            <person name="Miyazaki K."/>
            <person name="Hase E."/>
            <person name="Maruya T."/>
        </authorList>
    </citation>
    <scope>NUCLEOTIDE SEQUENCE [LARGE SCALE GENOMIC DNA]</scope>
    <source>
        <strain evidence="7 9">MrB4</strain>
    </source>
</reference>
<keyword evidence="3" id="KW-0238">DNA-binding</keyword>
<dbReference type="InterPro" id="IPR036390">
    <property type="entry name" value="WH_DNA-bd_sf"/>
</dbReference>
<organism evidence="7 9">
    <name type="scientific">Metapseudomonas otitidis</name>
    <dbReference type="NCBI Taxonomy" id="319939"/>
    <lineage>
        <taxon>Bacteria</taxon>
        <taxon>Pseudomonadati</taxon>
        <taxon>Pseudomonadota</taxon>
        <taxon>Gammaproteobacteria</taxon>
        <taxon>Pseudomonadales</taxon>
        <taxon>Pseudomonadaceae</taxon>
        <taxon>Metapseudomonas</taxon>
    </lineage>
</organism>
<evidence type="ECO:0000313" key="10">
    <source>
        <dbReference type="Proteomes" id="UP000515591"/>
    </source>
</evidence>
<reference evidence="8 11" key="3">
    <citation type="submission" date="2023-10" db="EMBL/GenBank/DDBJ databases">
        <title>Pseudomonas otitidis isolated from a paediatric patient with cystic fibrosis in Chile.</title>
        <authorList>
            <person name="Amsteins-Romero L."/>
            <person name="Opazo-Capurro A."/>
            <person name="Matus-Kohler M."/>
            <person name="Gonzalez-Rocha G."/>
        </authorList>
    </citation>
    <scope>NUCLEOTIDE SEQUENCE [LARGE SCALE GENOMIC DNA]</scope>
    <source>
        <strain evidence="8 11">P-714</strain>
    </source>
</reference>
<evidence type="ECO:0000256" key="4">
    <source>
        <dbReference type="ARBA" id="ARBA00023163"/>
    </source>
</evidence>
<dbReference type="InterPro" id="IPR036388">
    <property type="entry name" value="WH-like_DNA-bd_sf"/>
</dbReference>
<evidence type="ECO:0000313" key="7">
    <source>
        <dbReference type="EMBL" id="BCA28590.1"/>
    </source>
</evidence>
<dbReference type="PANTHER" id="PTHR30419">
    <property type="entry name" value="HTH-TYPE TRANSCRIPTIONAL REGULATOR YBHD"/>
    <property type="match status" value="1"/>
</dbReference>
<dbReference type="EMBL" id="AP022642">
    <property type="protein sequence ID" value="BCA28590.1"/>
    <property type="molecule type" value="Genomic_DNA"/>
</dbReference>
<dbReference type="InterPro" id="IPR000847">
    <property type="entry name" value="LysR_HTH_N"/>
</dbReference>
<evidence type="ECO:0000256" key="1">
    <source>
        <dbReference type="ARBA" id="ARBA00009437"/>
    </source>
</evidence>
<dbReference type="FunFam" id="1.10.10.10:FF:000001">
    <property type="entry name" value="LysR family transcriptional regulator"/>
    <property type="match status" value="1"/>
</dbReference>
<evidence type="ECO:0000259" key="5">
    <source>
        <dbReference type="PROSITE" id="PS50931"/>
    </source>
</evidence>
<keyword evidence="4" id="KW-0804">Transcription</keyword>
<keyword evidence="11" id="KW-1185">Reference proteome</keyword>
<keyword evidence="2" id="KW-0805">Transcription regulation</keyword>
<protein>
    <submittedName>
        <fullName evidence="7">LysR family transcriptional regulator</fullName>
    </submittedName>
    <submittedName>
        <fullName evidence="8">LysR substrate-binding domain-containing protein</fullName>
    </submittedName>
</protein>
<dbReference type="RefSeq" id="WP_074971267.1">
    <property type="nucleotide sequence ID" value="NZ_AP022213.1"/>
</dbReference>
<evidence type="ECO:0000313" key="8">
    <source>
        <dbReference type="EMBL" id="MDV3441559.1"/>
    </source>
</evidence>
<dbReference type="Proteomes" id="UP001273935">
    <property type="component" value="Unassembled WGS sequence"/>
</dbReference>
<name>A0A1I0UFT1_9GAMM</name>
<dbReference type="SUPFAM" id="SSF46785">
    <property type="entry name" value="Winged helix' DNA-binding domain"/>
    <property type="match status" value="1"/>
</dbReference>
<dbReference type="Proteomes" id="UP000501237">
    <property type="component" value="Chromosome"/>
</dbReference>
<evidence type="ECO:0000313" key="9">
    <source>
        <dbReference type="Proteomes" id="UP000501237"/>
    </source>
</evidence>
<accession>A0A1I0UFT1</accession>
<feature type="domain" description="HTH lysR-type" evidence="5">
    <location>
        <begin position="4"/>
        <end position="61"/>
    </location>
</feature>
<comment type="similarity">
    <text evidence="1">Belongs to the LysR transcriptional regulatory family.</text>
</comment>
<dbReference type="GO" id="GO:0003677">
    <property type="term" value="F:DNA binding"/>
    <property type="evidence" value="ECO:0007669"/>
    <property type="project" value="UniProtKB-KW"/>
</dbReference>
<gene>
    <name evidence="7" type="ORF">PtoMrB4_25670</name>
    <name evidence="8" type="ORF">R0G64_19230</name>
    <name evidence="6" type="ORF">WP8S17C03_25720</name>
</gene>
<dbReference type="SUPFAM" id="SSF53850">
    <property type="entry name" value="Periplasmic binding protein-like II"/>
    <property type="match status" value="1"/>
</dbReference>
<dbReference type="CDD" id="cd08440">
    <property type="entry name" value="PBP2_LTTR_like_4"/>
    <property type="match status" value="1"/>
</dbReference>
<sequence length="314" mass="35370">MHRIEFLDLAAFVRVAESQSFQEAAQALHLSQPALSRRLQKLEETLGAKLLERTTRRTWLTEVGKDYLPRARRMLEDYESSLQGIRELKTHQKGTVTIACIPTAAFYFLPSVIRVFNEAYPGIRIRILDVSANEGLERVVSGDADFGINMISAQHPDVSFTPLLRDPFVLAMRSDHPLAALPEVGWPDLQNVRLITVSRDSGNRMLLDSALSGHGIRLNGFYEVQHLSTSLGLVESGLGVAILPRMAMPDAEHENLCSRDLPPPHIERTIGLVRRDGEPLSSTAELFIEMLLRRWRETGEPPQPEPRKGRRQRT</sequence>
<dbReference type="Pfam" id="PF03466">
    <property type="entry name" value="LysR_substrate"/>
    <property type="match status" value="1"/>
</dbReference>
<dbReference type="PROSITE" id="PS50931">
    <property type="entry name" value="HTH_LYSR"/>
    <property type="match status" value="1"/>
</dbReference>
<dbReference type="Proteomes" id="UP000515591">
    <property type="component" value="Chromosome"/>
</dbReference>
<dbReference type="EMBL" id="AP022213">
    <property type="protein sequence ID" value="BBT16523.1"/>
    <property type="molecule type" value="Genomic_DNA"/>
</dbReference>